<dbReference type="PANTHER" id="PTHR10333">
    <property type="entry name" value="INHIBITOR OF GROWTH PROTEIN"/>
    <property type="match status" value="1"/>
</dbReference>
<dbReference type="InterPro" id="IPR001965">
    <property type="entry name" value="Znf_PHD"/>
</dbReference>
<dbReference type="PANTHER" id="PTHR10333:SF42">
    <property type="entry name" value="INHIBITOR OF GROWTH PROTEIN 5"/>
    <property type="match status" value="1"/>
</dbReference>
<feature type="compositionally biased region" description="Basic residues" evidence="10">
    <location>
        <begin position="432"/>
        <end position="447"/>
    </location>
</feature>
<dbReference type="InterPro" id="IPR028651">
    <property type="entry name" value="ING_fam"/>
</dbReference>
<feature type="compositionally biased region" description="Basic and acidic residues" evidence="10">
    <location>
        <begin position="202"/>
        <end position="212"/>
    </location>
</feature>
<dbReference type="CDD" id="cd15505">
    <property type="entry name" value="PHD_ING"/>
    <property type="match status" value="1"/>
</dbReference>
<evidence type="ECO:0000313" key="13">
    <source>
        <dbReference type="Proteomes" id="UP001497453"/>
    </source>
</evidence>
<feature type="compositionally biased region" description="Gly residues" evidence="10">
    <location>
        <begin position="448"/>
        <end position="457"/>
    </location>
</feature>
<evidence type="ECO:0000256" key="2">
    <source>
        <dbReference type="ARBA" id="ARBA00010210"/>
    </source>
</evidence>
<evidence type="ECO:0000256" key="9">
    <source>
        <dbReference type="RuleBase" id="RU361213"/>
    </source>
</evidence>
<dbReference type="InterPro" id="IPR013083">
    <property type="entry name" value="Znf_RING/FYVE/PHD"/>
</dbReference>
<evidence type="ECO:0000256" key="10">
    <source>
        <dbReference type="SAM" id="MobiDB-lite"/>
    </source>
</evidence>
<evidence type="ECO:0000256" key="5">
    <source>
        <dbReference type="ARBA" id="ARBA00022833"/>
    </source>
</evidence>
<dbReference type="InterPro" id="IPR024610">
    <property type="entry name" value="ING_N_histone-binding"/>
</dbReference>
<evidence type="ECO:0000259" key="11">
    <source>
        <dbReference type="PROSITE" id="PS50016"/>
    </source>
</evidence>
<dbReference type="Gene3D" id="6.10.140.1740">
    <property type="match status" value="1"/>
</dbReference>
<comment type="subcellular location">
    <subcellularLocation>
        <location evidence="1 9">Nucleus</location>
    </subcellularLocation>
</comment>
<dbReference type="SMART" id="SM01408">
    <property type="entry name" value="ING"/>
    <property type="match status" value="1"/>
</dbReference>
<feature type="region of interest" description="Disordered" evidence="10">
    <location>
        <begin position="154"/>
        <end position="321"/>
    </location>
</feature>
<dbReference type="InterPro" id="IPR011011">
    <property type="entry name" value="Znf_FYVE_PHD"/>
</dbReference>
<evidence type="ECO:0000256" key="4">
    <source>
        <dbReference type="ARBA" id="ARBA00022771"/>
    </source>
</evidence>
<dbReference type="InterPro" id="IPR019786">
    <property type="entry name" value="Zinc_finger_PHD-type_CS"/>
</dbReference>
<reference evidence="13" key="1">
    <citation type="submission" date="2024-04" db="EMBL/GenBank/DDBJ databases">
        <authorList>
            <person name="Shaw F."/>
            <person name="Minotto A."/>
        </authorList>
    </citation>
    <scope>NUCLEOTIDE SEQUENCE [LARGE SCALE GENOMIC DNA]</scope>
</reference>
<feature type="compositionally biased region" description="Polar residues" evidence="10">
    <location>
        <begin position="242"/>
        <end position="268"/>
    </location>
</feature>
<dbReference type="SMART" id="SM00249">
    <property type="entry name" value="PHD"/>
    <property type="match status" value="1"/>
</dbReference>
<organism evidence="12 13">
    <name type="scientific">Somion occarium</name>
    <dbReference type="NCBI Taxonomy" id="3059160"/>
    <lineage>
        <taxon>Eukaryota</taxon>
        <taxon>Fungi</taxon>
        <taxon>Dikarya</taxon>
        <taxon>Basidiomycota</taxon>
        <taxon>Agaricomycotina</taxon>
        <taxon>Agaricomycetes</taxon>
        <taxon>Polyporales</taxon>
        <taxon>Cerrenaceae</taxon>
        <taxon>Somion</taxon>
    </lineage>
</organism>
<protein>
    <recommendedName>
        <fullName evidence="9">Chromatin modification-related protein</fullName>
    </recommendedName>
</protein>
<sequence>MAPRTHPPEPSSSTQTAHNLAVLTEYTHTLDSLPLDLSRNYGDLRELDAVLSSSMSILTHKVVQLTEMIESRAATKDERLWLLAEIADEARKLKPGADDKIRVASQSADAVKAHKAHMSTLLDHMPDTEFGKMAGTLDRKTVFPHVSQRSFVSFNNSGEGSRRARRGGAGHLLANNVDATPHKRKRAVGRDEDGELAVVKSPRKERVVDGHRPRNNGRSRKPERAASPAESLLSVASHIPNGPSTAQQHLGASQARQTTTGRAASTVSAIKRLKTQQAHAPDPNQHVEANGHRNDLINAPPPSSSAGHPSLPTPYANGTQSKNEVINGRAVSNGLTEWATGQLEGPGMPVARNFTPAAASAIQDEHESLAGGQDGDADGDDQTLYCFCQGVSYGAMIACEDPGCEREWFHLGCVGLKEAPDGDWICDSCRSKRTAKRSGRGGKRRAGGGRGGRNTSA</sequence>
<comment type="domain">
    <text evidence="9">The PHD-type zinc finger mediates the binding to H3K4me3.</text>
</comment>
<dbReference type="InterPro" id="IPR019787">
    <property type="entry name" value="Znf_PHD-finger"/>
</dbReference>
<dbReference type="PROSITE" id="PS50016">
    <property type="entry name" value="ZF_PHD_2"/>
    <property type="match status" value="1"/>
</dbReference>
<keyword evidence="7 9" id="KW-0539">Nucleus</keyword>
<dbReference type="CDD" id="cd16859">
    <property type="entry name" value="ING_ING4_5"/>
    <property type="match status" value="1"/>
</dbReference>
<evidence type="ECO:0000256" key="8">
    <source>
        <dbReference type="PROSITE-ProRule" id="PRU00146"/>
    </source>
</evidence>
<evidence type="ECO:0000256" key="7">
    <source>
        <dbReference type="ARBA" id="ARBA00023242"/>
    </source>
</evidence>
<name>A0ABP1CIB7_9APHY</name>
<keyword evidence="6 9" id="KW-0156">Chromatin regulator</keyword>
<feature type="domain" description="PHD-type" evidence="11">
    <location>
        <begin position="383"/>
        <end position="432"/>
    </location>
</feature>
<keyword evidence="13" id="KW-1185">Reference proteome</keyword>
<feature type="region of interest" description="Disordered" evidence="10">
    <location>
        <begin position="432"/>
        <end position="457"/>
    </location>
</feature>
<gene>
    <name evidence="12" type="ORF">GFSPODELE1_LOCUS293</name>
</gene>
<comment type="function">
    <text evidence="9">Component of an histone acetyltransferase complex.</text>
</comment>
<proteinExistence type="inferred from homology"/>
<evidence type="ECO:0000256" key="6">
    <source>
        <dbReference type="ARBA" id="ARBA00022853"/>
    </source>
</evidence>
<evidence type="ECO:0000256" key="1">
    <source>
        <dbReference type="ARBA" id="ARBA00004123"/>
    </source>
</evidence>
<dbReference type="Gene3D" id="3.30.40.10">
    <property type="entry name" value="Zinc/RING finger domain, C3HC4 (zinc finger)"/>
    <property type="match status" value="1"/>
</dbReference>
<dbReference type="Proteomes" id="UP001497453">
    <property type="component" value="Chromosome 1"/>
</dbReference>
<dbReference type="PROSITE" id="PS01359">
    <property type="entry name" value="ZF_PHD_1"/>
    <property type="match status" value="1"/>
</dbReference>
<keyword evidence="3 9" id="KW-0479">Metal-binding</keyword>
<evidence type="ECO:0000256" key="3">
    <source>
        <dbReference type="ARBA" id="ARBA00022723"/>
    </source>
</evidence>
<dbReference type="EMBL" id="OZ037944">
    <property type="protein sequence ID" value="CAL1694418.1"/>
    <property type="molecule type" value="Genomic_DNA"/>
</dbReference>
<comment type="subunit">
    <text evidence="9">Component of an histone acetyltransferase complex. Interacts with H3K4me3 and to a lesser extent with H3K4me2.</text>
</comment>
<dbReference type="SUPFAM" id="SSF57903">
    <property type="entry name" value="FYVE/PHD zinc finger"/>
    <property type="match status" value="1"/>
</dbReference>
<dbReference type="Pfam" id="PF12998">
    <property type="entry name" value="ING"/>
    <property type="match status" value="1"/>
</dbReference>
<evidence type="ECO:0000313" key="12">
    <source>
        <dbReference type="EMBL" id="CAL1694418.1"/>
    </source>
</evidence>
<accession>A0ABP1CIB7</accession>
<keyword evidence="4 8" id="KW-0863">Zinc-finger</keyword>
<keyword evidence="5 9" id="KW-0862">Zinc</keyword>
<comment type="similarity">
    <text evidence="2 9">Belongs to the ING family.</text>
</comment>